<dbReference type="SUPFAM" id="SSF56601">
    <property type="entry name" value="beta-lactamase/transpeptidase-like"/>
    <property type="match status" value="1"/>
</dbReference>
<dbReference type="PRINTS" id="PR00922">
    <property type="entry name" value="DADACBPTASE3"/>
</dbReference>
<dbReference type="GO" id="GO:0004185">
    <property type="term" value="F:serine-type carboxypeptidase activity"/>
    <property type="evidence" value="ECO:0007669"/>
    <property type="project" value="InterPro"/>
</dbReference>
<evidence type="ECO:0000256" key="1">
    <source>
        <dbReference type="ARBA" id="ARBA00006096"/>
    </source>
</evidence>
<dbReference type="RefSeq" id="WP_071662500.1">
    <property type="nucleotide sequence ID" value="NZ_LUKY01000032.1"/>
</dbReference>
<keyword evidence="4" id="KW-1185">Reference proteome</keyword>
<evidence type="ECO:0000313" key="3">
    <source>
        <dbReference type="EMBL" id="OIZ95240.1"/>
    </source>
</evidence>
<dbReference type="Pfam" id="PF02113">
    <property type="entry name" value="Peptidase_S13"/>
    <property type="match status" value="1"/>
</dbReference>
<dbReference type="OrthoDB" id="9802627at2"/>
<evidence type="ECO:0008006" key="5">
    <source>
        <dbReference type="Google" id="ProtNLM"/>
    </source>
</evidence>
<comment type="caution">
    <text evidence="3">The sequence shown here is derived from an EMBL/GenBank/DDBJ whole genome shotgun (WGS) entry which is preliminary data.</text>
</comment>
<dbReference type="Gene3D" id="3.50.80.20">
    <property type="entry name" value="D-Ala-D-Ala carboxypeptidase C, peptidase S13"/>
    <property type="match status" value="1"/>
</dbReference>
<evidence type="ECO:0000313" key="4">
    <source>
        <dbReference type="Proteomes" id="UP000183924"/>
    </source>
</evidence>
<protein>
    <recommendedName>
        <fullName evidence="5">D-alanyl-D-alanine carboxypeptidase</fullName>
    </recommendedName>
</protein>
<dbReference type="InterPro" id="IPR000667">
    <property type="entry name" value="Peptidase_S13"/>
</dbReference>
<accession>A0A1J8NJ97</accession>
<proteinExistence type="inferred from homology"/>
<dbReference type="PANTHER" id="PTHR30023">
    <property type="entry name" value="D-ALANYL-D-ALANINE CARBOXYPEPTIDASE"/>
    <property type="match status" value="1"/>
</dbReference>
<dbReference type="EMBL" id="LUKY01000032">
    <property type="protein sequence ID" value="OIZ95240.1"/>
    <property type="molecule type" value="Genomic_DNA"/>
</dbReference>
<dbReference type="InterPro" id="IPR012338">
    <property type="entry name" value="Beta-lactam/transpept-like"/>
</dbReference>
<dbReference type="PANTHER" id="PTHR30023:SF0">
    <property type="entry name" value="PENICILLIN-SENSITIVE CARBOXYPEPTIDASE A"/>
    <property type="match status" value="1"/>
</dbReference>
<keyword evidence="2" id="KW-0378">Hydrolase</keyword>
<sequence>MKKKKYGLLNYLLIFFYFVCATVLANEENIQSSELMVDLTHPKILYAKNEQLRLIPASVTKLFIAASVLTHWGDRHTFSTQVYIRGHIKAGILYGDLVFYGLGDPEFTNEKIWSLINNLQHIGLNKITGYLIVNTSYFGKVILNDPDRILAKTHSSVAYNGLLTSSGTNFGNIAVTISPGLKVGDAAIVKIIPYALDNVVLKGSVHTISGKNNTIQLNRVTQNKKEILIISGQLGVLSKPLTLYRSVGDPNLTTANLLVAFLKKSGISLKGHVKVESRPLLPTDRLLTQLDSDPLIHSLQDMLFYSNNYIADTLMLDLWRDSQTKLVASVELSDATQLLFNNYKPMVANTHFLIKNAGGLPLFKNASGLTPLNRVSAQDLIILLEGMYKNKRDFPIYYGSLVVPGQQKIWRGMMTAQHPWMQWSSFKTGHISIPKSVYTIAGYFRLQNGDLGAFAVLFNAPPEKDKNGSLFKQFSQHLDHLFQMYS</sequence>
<comment type="similarity">
    <text evidence="1">Belongs to the peptidase S13 family.</text>
</comment>
<dbReference type="Gene3D" id="3.40.710.10">
    <property type="entry name" value="DD-peptidase/beta-lactamase superfamily"/>
    <property type="match status" value="1"/>
</dbReference>
<dbReference type="STRING" id="1225476.A1D18_03880"/>
<organism evidence="3 4">
    <name type="scientific">Candidatus Rickettsiella isopodorum</name>
    <dbReference type="NCBI Taxonomy" id="1225476"/>
    <lineage>
        <taxon>Bacteria</taxon>
        <taxon>Pseudomonadati</taxon>
        <taxon>Pseudomonadota</taxon>
        <taxon>Gammaproteobacteria</taxon>
        <taxon>Legionellales</taxon>
        <taxon>Coxiellaceae</taxon>
        <taxon>Rickettsiella</taxon>
    </lineage>
</organism>
<dbReference type="Proteomes" id="UP000183924">
    <property type="component" value="Unassembled WGS sequence"/>
</dbReference>
<dbReference type="AlphaFoldDB" id="A0A1J8NJ97"/>
<name>A0A1J8NJ97_9COXI</name>
<dbReference type="GO" id="GO:0006508">
    <property type="term" value="P:proteolysis"/>
    <property type="evidence" value="ECO:0007669"/>
    <property type="project" value="InterPro"/>
</dbReference>
<dbReference type="NCBIfam" id="TIGR00666">
    <property type="entry name" value="PBP4"/>
    <property type="match status" value="1"/>
</dbReference>
<gene>
    <name evidence="3" type="ORF">A1D18_03880</name>
</gene>
<reference evidence="3 4" key="1">
    <citation type="submission" date="2016-03" db="EMBL/GenBank/DDBJ databases">
        <title>Comparative genomics of Rickettsiella.</title>
        <authorList>
            <person name="Chandler C."/>
            <person name="Wang Y."/>
        </authorList>
    </citation>
    <scope>NUCLEOTIDE SEQUENCE [LARGE SCALE GENOMIC DNA]</scope>
    <source>
        <strain evidence="3 4">RCFS May 2013</strain>
    </source>
</reference>
<evidence type="ECO:0000256" key="2">
    <source>
        <dbReference type="ARBA" id="ARBA00022801"/>
    </source>
</evidence>
<dbReference type="GO" id="GO:0000270">
    <property type="term" value="P:peptidoglycan metabolic process"/>
    <property type="evidence" value="ECO:0007669"/>
    <property type="project" value="TreeGrafter"/>
</dbReference>